<keyword evidence="1" id="KW-0472">Membrane</keyword>
<dbReference type="EMBL" id="JAERRG010000076">
    <property type="protein sequence ID" value="MBL1120944.1"/>
    <property type="molecule type" value="Genomic_DNA"/>
</dbReference>
<keyword evidence="1" id="KW-1133">Transmembrane helix</keyword>
<feature type="transmembrane region" description="Helical" evidence="1">
    <location>
        <begin position="93"/>
        <end position="113"/>
    </location>
</feature>
<dbReference type="Proteomes" id="UP000621510">
    <property type="component" value="Unassembled WGS sequence"/>
</dbReference>
<proteinExistence type="predicted"/>
<gene>
    <name evidence="2" type="ORF">JK364_53230</name>
</gene>
<name>A0ABS1Q8P3_9ACTN</name>
<evidence type="ECO:0008006" key="4">
    <source>
        <dbReference type="Google" id="ProtNLM"/>
    </source>
</evidence>
<organism evidence="2 3">
    <name type="scientific">Streptomyces endocoffeicus</name>
    <dbReference type="NCBI Taxonomy" id="2898945"/>
    <lineage>
        <taxon>Bacteria</taxon>
        <taxon>Bacillati</taxon>
        <taxon>Actinomycetota</taxon>
        <taxon>Actinomycetes</taxon>
        <taxon>Kitasatosporales</taxon>
        <taxon>Streptomycetaceae</taxon>
        <taxon>Streptomyces</taxon>
    </lineage>
</organism>
<protein>
    <recommendedName>
        <fullName evidence="4">Integral membrane protein</fullName>
    </recommendedName>
</protein>
<feature type="transmembrane region" description="Helical" evidence="1">
    <location>
        <begin position="68"/>
        <end position="87"/>
    </location>
</feature>
<feature type="transmembrane region" description="Helical" evidence="1">
    <location>
        <begin position="36"/>
        <end position="56"/>
    </location>
</feature>
<keyword evidence="1" id="KW-0812">Transmembrane</keyword>
<sequence length="136" mass="13977">MVEAVGIALLNWILGLVVDRQQMSLGGMDTDAMSIGTWVAGGLFGLYLLVCGVVLLRTAVRDRAPGRLARILLITCAVVHGLLGAFSVGLVGWAAFAFMMVVLGLIVLSLLGYEAESPAEPSAEAAGGGHDAPSPA</sequence>
<evidence type="ECO:0000313" key="3">
    <source>
        <dbReference type="Proteomes" id="UP000621510"/>
    </source>
</evidence>
<accession>A0ABS1Q8P3</accession>
<evidence type="ECO:0000313" key="2">
    <source>
        <dbReference type="EMBL" id="MBL1120944.1"/>
    </source>
</evidence>
<reference evidence="2 3" key="1">
    <citation type="submission" date="2021-01" db="EMBL/GenBank/DDBJ databases">
        <title>WGS of actinomycetes isolated from Thailand.</title>
        <authorList>
            <person name="Thawai C."/>
        </authorList>
    </citation>
    <scope>NUCLEOTIDE SEQUENCE [LARGE SCALE GENOMIC DNA]</scope>
    <source>
        <strain evidence="2 3">CA3R110</strain>
    </source>
</reference>
<keyword evidence="3" id="KW-1185">Reference proteome</keyword>
<comment type="caution">
    <text evidence="2">The sequence shown here is derived from an EMBL/GenBank/DDBJ whole genome shotgun (WGS) entry which is preliminary data.</text>
</comment>
<evidence type="ECO:0000256" key="1">
    <source>
        <dbReference type="SAM" id="Phobius"/>
    </source>
</evidence>